<dbReference type="AlphaFoldDB" id="A0AAW1WJA3"/>
<keyword evidence="7" id="KW-0227">DNA damage</keyword>
<evidence type="ECO:0000256" key="13">
    <source>
        <dbReference type="ARBA" id="ARBA00023158"/>
    </source>
</evidence>
<dbReference type="GO" id="GO:0016887">
    <property type="term" value="F:ATP hydrolysis activity"/>
    <property type="evidence" value="ECO:0007669"/>
    <property type="project" value="InterPro"/>
</dbReference>
<comment type="similarity">
    <text evidence="3">Belongs to the MORC ATPase protein family.</text>
</comment>
<evidence type="ECO:0000256" key="3">
    <source>
        <dbReference type="ARBA" id="ARBA00007845"/>
    </source>
</evidence>
<evidence type="ECO:0000256" key="10">
    <source>
        <dbReference type="ARBA" id="ARBA00022853"/>
    </source>
</evidence>
<feature type="coiled-coil region" evidence="16">
    <location>
        <begin position="681"/>
        <end position="744"/>
    </location>
</feature>
<dbReference type="GO" id="GO:0005524">
    <property type="term" value="F:ATP binding"/>
    <property type="evidence" value="ECO:0007669"/>
    <property type="project" value="UniProtKB-KW"/>
</dbReference>
<keyword evidence="12 16" id="KW-0175">Coiled coil</keyword>
<evidence type="ECO:0000256" key="15">
    <source>
        <dbReference type="ARBA" id="ARBA00023242"/>
    </source>
</evidence>
<dbReference type="GO" id="GO:0006281">
    <property type="term" value="P:DNA repair"/>
    <property type="evidence" value="ECO:0007669"/>
    <property type="project" value="UniProtKB-KW"/>
</dbReference>
<dbReference type="GO" id="GO:0003723">
    <property type="term" value="F:RNA binding"/>
    <property type="evidence" value="ECO:0007669"/>
    <property type="project" value="UniProtKB-KW"/>
</dbReference>
<dbReference type="Pfam" id="PF13589">
    <property type="entry name" value="HATPase_c_3"/>
    <property type="match status" value="1"/>
</dbReference>
<keyword evidence="14" id="KW-0234">DNA repair</keyword>
<evidence type="ECO:0000256" key="4">
    <source>
        <dbReference type="ARBA" id="ARBA00022722"/>
    </source>
</evidence>
<keyword evidence="4" id="KW-0540">Nuclease</keyword>
<proteinExistence type="inferred from homology"/>
<keyword evidence="20" id="KW-1185">Reference proteome</keyword>
<dbReference type="GO" id="GO:0004519">
    <property type="term" value="F:endonuclease activity"/>
    <property type="evidence" value="ECO:0007669"/>
    <property type="project" value="UniProtKB-KW"/>
</dbReference>
<comment type="caution">
    <text evidence="19">The sequence shown here is derived from an EMBL/GenBank/DDBJ whole genome shotgun (WGS) entry which is preliminary data.</text>
</comment>
<reference evidence="19 20" key="1">
    <citation type="journal article" date="2023" name="G3 (Bethesda)">
        <title>A chromosome-length genome assembly and annotation of blackberry (Rubus argutus, cv. 'Hillquist').</title>
        <authorList>
            <person name="Bruna T."/>
            <person name="Aryal R."/>
            <person name="Dudchenko O."/>
            <person name="Sargent D.J."/>
            <person name="Mead D."/>
            <person name="Buti M."/>
            <person name="Cavallini A."/>
            <person name="Hytonen T."/>
            <person name="Andres J."/>
            <person name="Pham M."/>
            <person name="Weisz D."/>
            <person name="Mascagni F."/>
            <person name="Usai G."/>
            <person name="Natali L."/>
            <person name="Bassil N."/>
            <person name="Fernandez G.E."/>
            <person name="Lomsadze A."/>
            <person name="Armour M."/>
            <person name="Olukolu B."/>
            <person name="Poorten T."/>
            <person name="Britton C."/>
            <person name="Davik J."/>
            <person name="Ashrafi H."/>
            <person name="Aiden E.L."/>
            <person name="Borodovsky M."/>
            <person name="Worthington M."/>
        </authorList>
    </citation>
    <scope>NUCLEOTIDE SEQUENCE [LARGE SCALE GENOMIC DNA]</scope>
    <source>
        <strain evidence="19">PI 553951</strain>
    </source>
</reference>
<keyword evidence="15" id="KW-0539">Nucleus</keyword>
<dbReference type="Proteomes" id="UP001457282">
    <property type="component" value="Unassembled WGS sequence"/>
</dbReference>
<dbReference type="GO" id="GO:0031047">
    <property type="term" value="P:regulatory ncRNA-mediated gene silencing"/>
    <property type="evidence" value="ECO:0007669"/>
    <property type="project" value="UniProtKB-KW"/>
</dbReference>
<evidence type="ECO:0000256" key="9">
    <source>
        <dbReference type="ARBA" id="ARBA00022840"/>
    </source>
</evidence>
<keyword evidence="11" id="KW-0694">RNA-binding</keyword>
<evidence type="ECO:0000256" key="5">
    <source>
        <dbReference type="ARBA" id="ARBA00022741"/>
    </source>
</evidence>
<dbReference type="InterPro" id="IPR041006">
    <property type="entry name" value="Morc_S5"/>
</dbReference>
<evidence type="ECO:0000259" key="18">
    <source>
        <dbReference type="Pfam" id="PF17942"/>
    </source>
</evidence>
<dbReference type="GO" id="GO:0031349">
    <property type="term" value="P:positive regulation of defense response"/>
    <property type="evidence" value="ECO:0007669"/>
    <property type="project" value="UniProtKB-ARBA"/>
</dbReference>
<dbReference type="PANTHER" id="PTHR23336:SF58">
    <property type="entry name" value="PROTEIN MICRORCHIDIA 4"/>
    <property type="match status" value="1"/>
</dbReference>
<dbReference type="InterPro" id="IPR045261">
    <property type="entry name" value="MORC_ATPase"/>
</dbReference>
<keyword evidence="5" id="KW-0547">Nucleotide-binding</keyword>
<sequence>MGKGNSNNRQSCSKQFWKAGEYEGAPRNSRSNLDSSSTGAFDHARMHPKFLHSNATSHKWALGAFAELLDNALDEVHSGATYVNLDVLDNKKDGSKMLLVEDNGGGMDPEKMRKCMSLGYSEKSKMANTIGQYGNGFKTSTMRLGADVIVFSRSDRTQSIGLLSYTFLRSTAKEDIVVPMLDYERRRGTATWNKMLRSSRENWNKSLETILEWSPFETEQELDRQFYMMKQHGTRIIIYNLWEDDEGNLELDLDSERHDIQMRGVNRDEKNIKMAEQYPNSRHFLTYRHSLRSYAAILYLRLPTYFRIILRGKDVEHHNIVNDLMWSEQVTYRPKTIEKEETCTTKKSKKKKKDTNMVSEITIGFVKDAKNHLDVQGFNVYHKNRLITPFWRVWNAAGSDGRGVIGVVEADFINPAHDKQGFEHTILLDRLKQKLIETQKAYWSTNCHNIGYAPRRNVMAITKEREADAAKSGSHRPVSDSKSDKSSTRKRPVLDSNPDKSSSCKRRLPYLNSNVDKSPPHKSQKISSDNSPNGNVNVPKKNTVQITTKSSTHRPESVGGLSSSKPHANVHKPSSAAAKISSGNANINVDTSDKQVVGSSTDKAKKNSEVVHPSHMEEDTQSEQESTRCGGTNSPPATISKSKGTDCNGGFSLSKGNLRIVEQPRKENQGNVGADSPCDRCKSLDTRLKKANERIEQLNKEYESLIDIFAEERERRDNEENNLKKKLRDASNTIQELRDKLQIE</sequence>
<dbReference type="FunFam" id="3.30.565.10:FF:000075">
    <property type="entry name" value="MORC family CW-type zinc finger protein 4"/>
    <property type="match status" value="1"/>
</dbReference>
<keyword evidence="6" id="KW-0255">Endonuclease</keyword>
<feature type="compositionally biased region" description="Basic and acidic residues" evidence="17">
    <location>
        <begin position="602"/>
        <end position="618"/>
    </location>
</feature>
<dbReference type="GO" id="GO:0005634">
    <property type="term" value="C:nucleus"/>
    <property type="evidence" value="ECO:0007669"/>
    <property type="project" value="UniProtKB-SubCell"/>
</dbReference>
<evidence type="ECO:0000256" key="1">
    <source>
        <dbReference type="ARBA" id="ARBA00001936"/>
    </source>
</evidence>
<comment type="subcellular location">
    <subcellularLocation>
        <location evidence="2">Nucleus</location>
    </subcellularLocation>
</comment>
<gene>
    <name evidence="19" type="ORF">M0R45_032873</name>
</gene>
<feature type="compositionally biased region" description="Polar residues" evidence="17">
    <location>
        <begin position="581"/>
        <end position="590"/>
    </location>
</feature>
<keyword evidence="13" id="KW-0943">RNA-mediated gene silencing</keyword>
<accession>A0AAW1WJA3</accession>
<feature type="domain" description="Morc S5" evidence="18">
    <location>
        <begin position="289"/>
        <end position="443"/>
    </location>
</feature>
<evidence type="ECO:0000256" key="16">
    <source>
        <dbReference type="SAM" id="Coils"/>
    </source>
</evidence>
<feature type="compositionally biased region" description="Basic and acidic residues" evidence="17">
    <location>
        <begin position="477"/>
        <end position="487"/>
    </location>
</feature>
<dbReference type="EMBL" id="JBEDUW010000006">
    <property type="protein sequence ID" value="KAK9924507.1"/>
    <property type="molecule type" value="Genomic_DNA"/>
</dbReference>
<dbReference type="GO" id="GO:0006325">
    <property type="term" value="P:chromatin organization"/>
    <property type="evidence" value="ECO:0007669"/>
    <property type="project" value="UniProtKB-KW"/>
</dbReference>
<evidence type="ECO:0000256" key="17">
    <source>
        <dbReference type="SAM" id="MobiDB-lite"/>
    </source>
</evidence>
<evidence type="ECO:0000313" key="20">
    <source>
        <dbReference type="Proteomes" id="UP001457282"/>
    </source>
</evidence>
<evidence type="ECO:0000256" key="6">
    <source>
        <dbReference type="ARBA" id="ARBA00022759"/>
    </source>
</evidence>
<comment type="cofactor">
    <cofactor evidence="1">
        <name>Mn(2+)</name>
        <dbReference type="ChEBI" id="CHEBI:29035"/>
    </cofactor>
</comment>
<evidence type="ECO:0000256" key="7">
    <source>
        <dbReference type="ARBA" id="ARBA00022763"/>
    </source>
</evidence>
<feature type="compositionally biased region" description="Polar residues" evidence="17">
    <location>
        <begin position="623"/>
        <end position="642"/>
    </location>
</feature>
<evidence type="ECO:0000256" key="8">
    <source>
        <dbReference type="ARBA" id="ARBA00022801"/>
    </source>
</evidence>
<evidence type="ECO:0000256" key="11">
    <source>
        <dbReference type="ARBA" id="ARBA00022884"/>
    </source>
</evidence>
<evidence type="ECO:0000256" key="14">
    <source>
        <dbReference type="ARBA" id="ARBA00023204"/>
    </source>
</evidence>
<evidence type="ECO:0000313" key="19">
    <source>
        <dbReference type="EMBL" id="KAK9924507.1"/>
    </source>
</evidence>
<keyword evidence="10" id="KW-0156">Chromatin regulator</keyword>
<evidence type="ECO:0000256" key="12">
    <source>
        <dbReference type="ARBA" id="ARBA00023054"/>
    </source>
</evidence>
<dbReference type="SUPFAM" id="SSF55874">
    <property type="entry name" value="ATPase domain of HSP90 chaperone/DNA topoisomerase II/histidine kinase"/>
    <property type="match status" value="1"/>
</dbReference>
<organism evidence="19 20">
    <name type="scientific">Rubus argutus</name>
    <name type="common">Southern blackberry</name>
    <dbReference type="NCBI Taxonomy" id="59490"/>
    <lineage>
        <taxon>Eukaryota</taxon>
        <taxon>Viridiplantae</taxon>
        <taxon>Streptophyta</taxon>
        <taxon>Embryophyta</taxon>
        <taxon>Tracheophyta</taxon>
        <taxon>Spermatophyta</taxon>
        <taxon>Magnoliopsida</taxon>
        <taxon>eudicotyledons</taxon>
        <taxon>Gunneridae</taxon>
        <taxon>Pentapetalae</taxon>
        <taxon>rosids</taxon>
        <taxon>fabids</taxon>
        <taxon>Rosales</taxon>
        <taxon>Rosaceae</taxon>
        <taxon>Rosoideae</taxon>
        <taxon>Rosoideae incertae sedis</taxon>
        <taxon>Rubus</taxon>
    </lineage>
</organism>
<feature type="compositionally biased region" description="Polar residues" evidence="17">
    <location>
        <begin position="525"/>
        <end position="550"/>
    </location>
</feature>
<dbReference type="Pfam" id="PF17942">
    <property type="entry name" value="Morc6_S5"/>
    <property type="match status" value="1"/>
</dbReference>
<evidence type="ECO:0000256" key="2">
    <source>
        <dbReference type="ARBA" id="ARBA00004123"/>
    </source>
</evidence>
<name>A0AAW1WJA3_RUBAR</name>
<protein>
    <recommendedName>
        <fullName evidence="18">Morc S5 domain-containing protein</fullName>
    </recommendedName>
</protein>
<keyword evidence="9" id="KW-0067">ATP-binding</keyword>
<keyword evidence="8" id="KW-0378">Hydrolase</keyword>
<dbReference type="Gene3D" id="3.30.565.10">
    <property type="entry name" value="Histidine kinase-like ATPase, C-terminal domain"/>
    <property type="match status" value="1"/>
</dbReference>
<dbReference type="InterPro" id="IPR036890">
    <property type="entry name" value="HATPase_C_sf"/>
</dbReference>
<dbReference type="PANTHER" id="PTHR23336">
    <property type="entry name" value="ZINC FINGER CW-TYPE COILED-COIL DOMAIN PROTEIN 3"/>
    <property type="match status" value="1"/>
</dbReference>
<feature type="region of interest" description="Disordered" evidence="17">
    <location>
        <begin position="465"/>
        <end position="646"/>
    </location>
</feature>